<gene>
    <name evidence="7" type="ORF">PsYK624_143420</name>
</gene>
<feature type="compositionally biased region" description="Basic residues" evidence="5">
    <location>
        <begin position="366"/>
        <end position="382"/>
    </location>
</feature>
<feature type="region of interest" description="Disordered" evidence="5">
    <location>
        <begin position="334"/>
        <end position="382"/>
    </location>
</feature>
<name>A0A9P3GMK0_9APHY</name>
<feature type="transmembrane region" description="Helical" evidence="6">
    <location>
        <begin position="186"/>
        <end position="205"/>
    </location>
</feature>
<keyword evidence="3 6" id="KW-1133">Transmembrane helix</keyword>
<dbReference type="PANTHER" id="PTHR21389">
    <property type="entry name" value="P53 INDUCED PROTEIN"/>
    <property type="match status" value="1"/>
</dbReference>
<dbReference type="GO" id="GO:0005783">
    <property type="term" value="C:endoplasmic reticulum"/>
    <property type="evidence" value="ECO:0007669"/>
    <property type="project" value="TreeGrafter"/>
</dbReference>
<reference evidence="7 8" key="1">
    <citation type="submission" date="2021-08" db="EMBL/GenBank/DDBJ databases">
        <title>Draft Genome Sequence of Phanerochaete sordida strain YK-624.</title>
        <authorList>
            <person name="Mori T."/>
            <person name="Dohra H."/>
            <person name="Suzuki T."/>
            <person name="Kawagishi H."/>
            <person name="Hirai H."/>
        </authorList>
    </citation>
    <scope>NUCLEOTIDE SEQUENCE [LARGE SCALE GENOMIC DNA]</scope>
    <source>
        <strain evidence="7 8">YK-624</strain>
    </source>
</reference>
<evidence type="ECO:0000256" key="6">
    <source>
        <dbReference type="SAM" id="Phobius"/>
    </source>
</evidence>
<protein>
    <submittedName>
        <fullName evidence="7">EI24-domain-containing protein</fullName>
    </submittedName>
</protein>
<organism evidence="7 8">
    <name type="scientific">Phanerochaete sordida</name>
    <dbReference type="NCBI Taxonomy" id="48140"/>
    <lineage>
        <taxon>Eukaryota</taxon>
        <taxon>Fungi</taxon>
        <taxon>Dikarya</taxon>
        <taxon>Basidiomycota</taxon>
        <taxon>Agaricomycotina</taxon>
        <taxon>Agaricomycetes</taxon>
        <taxon>Polyporales</taxon>
        <taxon>Phanerochaetaceae</taxon>
        <taxon>Phanerochaete</taxon>
    </lineage>
</organism>
<evidence type="ECO:0000313" key="8">
    <source>
        <dbReference type="Proteomes" id="UP000703269"/>
    </source>
</evidence>
<dbReference type="OrthoDB" id="266518at2759"/>
<evidence type="ECO:0000256" key="4">
    <source>
        <dbReference type="ARBA" id="ARBA00023136"/>
    </source>
</evidence>
<evidence type="ECO:0000256" key="3">
    <source>
        <dbReference type="ARBA" id="ARBA00022989"/>
    </source>
</evidence>
<dbReference type="InterPro" id="IPR059112">
    <property type="entry name" value="CysZ/EI24"/>
</dbReference>
<dbReference type="Pfam" id="PF07264">
    <property type="entry name" value="EI24"/>
    <property type="match status" value="1"/>
</dbReference>
<dbReference type="PANTHER" id="PTHR21389:SF0">
    <property type="entry name" value="ETOPOSIDE-INDUCED PROTEIN 2.4 HOMOLOG"/>
    <property type="match status" value="1"/>
</dbReference>
<dbReference type="GO" id="GO:0016020">
    <property type="term" value="C:membrane"/>
    <property type="evidence" value="ECO:0007669"/>
    <property type="project" value="UniProtKB-SubCell"/>
</dbReference>
<proteinExistence type="predicted"/>
<accession>A0A9P3GMK0</accession>
<dbReference type="AlphaFoldDB" id="A0A9P3GMK0"/>
<evidence type="ECO:0000256" key="5">
    <source>
        <dbReference type="SAM" id="MobiDB-lite"/>
    </source>
</evidence>
<dbReference type="Proteomes" id="UP000703269">
    <property type="component" value="Unassembled WGS sequence"/>
</dbReference>
<evidence type="ECO:0000256" key="2">
    <source>
        <dbReference type="ARBA" id="ARBA00022692"/>
    </source>
</evidence>
<keyword evidence="2 6" id="KW-0812">Transmembrane</keyword>
<feature type="transmembrane region" description="Helical" evidence="6">
    <location>
        <begin position="226"/>
        <end position="259"/>
    </location>
</feature>
<feature type="transmembrane region" description="Helical" evidence="6">
    <location>
        <begin position="103"/>
        <end position="122"/>
    </location>
</feature>
<evidence type="ECO:0000313" key="7">
    <source>
        <dbReference type="EMBL" id="GJE98120.1"/>
    </source>
</evidence>
<feature type="transmembrane region" description="Helical" evidence="6">
    <location>
        <begin position="70"/>
        <end position="91"/>
    </location>
</feature>
<sequence length="382" mass="42204">MSRHYAAHGGYAADPYAARSSYPTFLTPQETILLQLRAAGRGLLDAFRWDVVIRLVSSDAEVRANILKSLLLNCVSLASIYFFDLLLQPLTHGHTHWLRRNVGWAYQVLWLAPVVGVSLYLNSTWTAHLARRTYTLHHGARAAEAAPGTYLGVLNSIATSAYRGIMVGTSVTLSFVLRYVPYAGPALGFVFLCWVDAYYCFEFIWIARGYSLSRRMRHLEERWAYYFAFGLPPTALCMFGSTLANAAIFALIFPAYIIMATHARPQPVDAYNPTQSEPIRHPSPFVPIRIPVFTPVVVLNDALIRVLSVLGSFGAPRSSPDAFGGFAQAHRRAASDSVESVEEGEAGIELEAKPPPPPTGAPSTRIRVRRGSRGGSSRRKFD</sequence>
<feature type="compositionally biased region" description="Acidic residues" evidence="5">
    <location>
        <begin position="339"/>
        <end position="348"/>
    </location>
</feature>
<dbReference type="GO" id="GO:0016236">
    <property type="term" value="P:macroautophagy"/>
    <property type="evidence" value="ECO:0007669"/>
    <property type="project" value="TreeGrafter"/>
</dbReference>
<comment type="caution">
    <text evidence="7">The sequence shown here is derived from an EMBL/GenBank/DDBJ whole genome shotgun (WGS) entry which is preliminary data.</text>
</comment>
<evidence type="ECO:0000256" key="1">
    <source>
        <dbReference type="ARBA" id="ARBA00004141"/>
    </source>
</evidence>
<dbReference type="EMBL" id="BPQB01000082">
    <property type="protein sequence ID" value="GJE98120.1"/>
    <property type="molecule type" value="Genomic_DNA"/>
</dbReference>
<keyword evidence="4 6" id="KW-0472">Membrane</keyword>
<keyword evidence="8" id="KW-1185">Reference proteome</keyword>
<comment type="subcellular location">
    <subcellularLocation>
        <location evidence="1">Membrane</location>
        <topology evidence="1">Multi-pass membrane protein</topology>
    </subcellularLocation>
</comment>